<comment type="caution">
    <text evidence="1">The sequence shown here is derived from an EMBL/GenBank/DDBJ whole genome shotgun (WGS) entry which is preliminary data.</text>
</comment>
<evidence type="ECO:0008006" key="2">
    <source>
        <dbReference type="Google" id="ProtNLM"/>
    </source>
</evidence>
<sequence>MDANDLIKYLGLPATNTEFREFLLKNGVDEIPAYDPDTGNPFSVIELTENGLSMEFIRPIAFSKKFGPPRENGEMIFSKIFIYLASEDDYSAYAGKLPAMLAGMSTVEDCIAQFGKPDRVRDEDDDFGQPNNIEYTWDHVGAHSIFIRYIKDPRAIRHVVITPAKV</sequence>
<evidence type="ECO:0000313" key="1">
    <source>
        <dbReference type="EMBL" id="NDV73506.1"/>
    </source>
</evidence>
<organism evidence="1">
    <name type="scientific">Burkholderia cenocepacia</name>
    <dbReference type="NCBI Taxonomy" id="95486"/>
    <lineage>
        <taxon>Bacteria</taxon>
        <taxon>Pseudomonadati</taxon>
        <taxon>Pseudomonadota</taxon>
        <taxon>Betaproteobacteria</taxon>
        <taxon>Burkholderiales</taxon>
        <taxon>Burkholderiaceae</taxon>
        <taxon>Burkholderia</taxon>
        <taxon>Burkholderia cepacia complex</taxon>
    </lineage>
</organism>
<dbReference type="EMBL" id="JAAEAM010000015">
    <property type="protein sequence ID" value="NDV73506.1"/>
    <property type="molecule type" value="Genomic_DNA"/>
</dbReference>
<protein>
    <recommendedName>
        <fullName evidence="2">Pyocin immunity protein</fullName>
    </recommendedName>
</protein>
<reference evidence="1" key="1">
    <citation type="submission" date="2019-11" db="EMBL/GenBank/DDBJ databases">
        <title>Burkholderia cenocepacia CF.</title>
        <authorList>
            <person name="Vianna E.F."/>
            <person name="Marques E.A."/>
            <person name="Albano R.M."/>
            <person name="Leao R.S."/>
        </authorList>
    </citation>
    <scope>NUCLEOTIDE SEQUENCE</scope>
    <source>
        <strain evidence="1">MS-2140</strain>
    </source>
</reference>
<dbReference type="RefSeq" id="WP_163124279.1">
    <property type="nucleotide sequence ID" value="NZ_JAAEAM010000015.1"/>
</dbReference>
<dbReference type="AlphaFoldDB" id="A0A6B2MEL3"/>
<gene>
    <name evidence="1" type="ORF">GFJ35_15685</name>
</gene>
<proteinExistence type="predicted"/>
<accession>A0A6B2MEL3</accession>
<name>A0A6B2MEL3_9BURK</name>